<reference evidence="2 3" key="1">
    <citation type="submission" date="2022-05" db="EMBL/GenBank/DDBJ databases">
        <authorList>
            <person name="Zhou X."/>
            <person name="Li K."/>
            <person name="Man Y."/>
        </authorList>
    </citation>
    <scope>NUCLEOTIDE SEQUENCE [LARGE SCALE GENOMIC DNA]</scope>
    <source>
        <strain evidence="2 3">MS405</strain>
    </source>
</reference>
<evidence type="ECO:0000313" key="3">
    <source>
        <dbReference type="Proteomes" id="UP000829992"/>
    </source>
</evidence>
<organism evidence="2 3">
    <name type="scientific">Streptomyces durmitorensis</name>
    <dbReference type="NCBI Taxonomy" id="319947"/>
    <lineage>
        <taxon>Bacteria</taxon>
        <taxon>Bacillati</taxon>
        <taxon>Actinomycetota</taxon>
        <taxon>Actinomycetes</taxon>
        <taxon>Kitasatosporales</taxon>
        <taxon>Streptomycetaceae</taxon>
        <taxon>Streptomyces</taxon>
    </lineage>
</organism>
<keyword evidence="3" id="KW-1185">Reference proteome</keyword>
<proteinExistence type="predicted"/>
<dbReference type="RefSeq" id="WP_249585889.1">
    <property type="nucleotide sequence ID" value="NZ_BAAAQL010000002.1"/>
</dbReference>
<accession>A0ABY4PMY8</accession>
<dbReference type="Proteomes" id="UP000829992">
    <property type="component" value="Chromosome"/>
</dbReference>
<evidence type="ECO:0000256" key="1">
    <source>
        <dbReference type="SAM" id="MobiDB-lite"/>
    </source>
</evidence>
<sequence>MKVTASAVLEQPPTPTTDHLLDTPLPDLLAELQVELVESRLTMRGFTGYVAREGALTVLALPPDRPEQERDMIVRQLLGTAFQVPMPDPPGEYRITELGPELLAA</sequence>
<name>A0ABY4PMY8_9ACTN</name>
<dbReference type="EMBL" id="CP097289">
    <property type="protein sequence ID" value="UQT54393.1"/>
    <property type="molecule type" value="Genomic_DNA"/>
</dbReference>
<feature type="region of interest" description="Disordered" evidence="1">
    <location>
        <begin position="1"/>
        <end position="21"/>
    </location>
</feature>
<protein>
    <submittedName>
        <fullName evidence="2">Uncharacterized protein</fullName>
    </submittedName>
</protein>
<gene>
    <name evidence="2" type="ORF">M4V62_04425</name>
</gene>
<evidence type="ECO:0000313" key="2">
    <source>
        <dbReference type="EMBL" id="UQT54393.1"/>
    </source>
</evidence>